<feature type="compositionally biased region" description="Acidic residues" evidence="1">
    <location>
        <begin position="58"/>
        <end position="82"/>
    </location>
</feature>
<gene>
    <name evidence="2" type="ORF">BBJ29_002457</name>
    <name evidence="3" type="ORF">BBP00_00005397</name>
</gene>
<dbReference type="EMBL" id="MBDO02000156">
    <property type="protein sequence ID" value="RLN61458.1"/>
    <property type="molecule type" value="Genomic_DNA"/>
</dbReference>
<evidence type="ECO:0000313" key="5">
    <source>
        <dbReference type="Proteomes" id="UP000284657"/>
    </source>
</evidence>
<sequence length="110" mass="12695">MLNWTQAQKKNNNSNLDEAEGQLKEALHELAKRLAPSEPEQRDHKRGESELKLNEQEQVVEEEREEAPTQEEEDVGQSDEKEEEKLEEGKLEEEKLEKEKKMDPAGQALG</sequence>
<organism evidence="3 4">
    <name type="scientific">Phytophthora kernoviae</name>
    <dbReference type="NCBI Taxonomy" id="325452"/>
    <lineage>
        <taxon>Eukaryota</taxon>
        <taxon>Sar</taxon>
        <taxon>Stramenopiles</taxon>
        <taxon>Oomycota</taxon>
        <taxon>Peronosporomycetes</taxon>
        <taxon>Peronosporales</taxon>
        <taxon>Peronosporaceae</taxon>
        <taxon>Phytophthora</taxon>
    </lineage>
</organism>
<accession>A0A3F2RP22</accession>
<comment type="caution">
    <text evidence="3">The sequence shown here is derived from an EMBL/GenBank/DDBJ whole genome shotgun (WGS) entry which is preliminary data.</text>
</comment>
<feature type="region of interest" description="Disordered" evidence="1">
    <location>
        <begin position="1"/>
        <end position="110"/>
    </location>
</feature>
<feature type="compositionally biased region" description="Basic and acidic residues" evidence="1">
    <location>
        <begin position="39"/>
        <end position="55"/>
    </location>
</feature>
<dbReference type="AlphaFoldDB" id="A0A3F2RP22"/>
<dbReference type="Proteomes" id="UP000277300">
    <property type="component" value="Unassembled WGS sequence"/>
</dbReference>
<proteinExistence type="predicted"/>
<name>A0A3F2RP22_9STRA</name>
<evidence type="ECO:0000313" key="4">
    <source>
        <dbReference type="Proteomes" id="UP000277300"/>
    </source>
</evidence>
<feature type="compositionally biased region" description="Basic and acidic residues" evidence="1">
    <location>
        <begin position="21"/>
        <end position="32"/>
    </location>
</feature>
<evidence type="ECO:0000256" key="1">
    <source>
        <dbReference type="SAM" id="MobiDB-lite"/>
    </source>
</evidence>
<dbReference type="Proteomes" id="UP000284657">
    <property type="component" value="Unassembled WGS sequence"/>
</dbReference>
<reference evidence="4 5" key="1">
    <citation type="submission" date="2018-07" db="EMBL/GenBank/DDBJ databases">
        <title>Genome sequencing of oomycete isolates from Chile give support for New Zealand origin for Phytophthora kernoviae and make available the first Nothophytophthora sp. genome.</title>
        <authorList>
            <person name="Studholme D.J."/>
            <person name="Sanfuentes E."/>
            <person name="Panda P."/>
            <person name="Hill R."/>
            <person name="Sambles C."/>
            <person name="Grant M."/>
            <person name="Williams N.M."/>
            <person name="Mcdougal R.L."/>
        </authorList>
    </citation>
    <scope>NUCLEOTIDE SEQUENCE [LARGE SCALE GENOMIC DNA]</scope>
    <source>
        <strain evidence="3">Chile6</strain>
        <strain evidence="2">Chile7</strain>
    </source>
</reference>
<feature type="compositionally biased region" description="Polar residues" evidence="1">
    <location>
        <begin position="1"/>
        <end position="16"/>
    </location>
</feature>
<protein>
    <submittedName>
        <fullName evidence="3">Uncharacterized protein</fullName>
    </submittedName>
</protein>
<dbReference type="EMBL" id="MBAD02001794">
    <property type="protein sequence ID" value="RLN51803.1"/>
    <property type="molecule type" value="Genomic_DNA"/>
</dbReference>
<evidence type="ECO:0000313" key="2">
    <source>
        <dbReference type="EMBL" id="RLN51803.1"/>
    </source>
</evidence>
<evidence type="ECO:0000313" key="3">
    <source>
        <dbReference type="EMBL" id="RLN61458.1"/>
    </source>
</evidence>
<feature type="compositionally biased region" description="Basic and acidic residues" evidence="1">
    <location>
        <begin position="83"/>
        <end position="103"/>
    </location>
</feature>